<accession>A0A4U8YPE2</accession>
<protein>
    <recommendedName>
        <fullName evidence="3">DUF2914 domain-containing protein</fullName>
    </recommendedName>
</protein>
<evidence type="ECO:0000256" key="2">
    <source>
        <dbReference type="SAM" id="SignalP"/>
    </source>
</evidence>
<dbReference type="AlphaFoldDB" id="A0A4U8YPE2"/>
<dbReference type="InterPro" id="IPR022606">
    <property type="entry name" value="DUF2914"/>
</dbReference>
<dbReference type="RefSeq" id="WP_180142287.1">
    <property type="nucleotide sequence ID" value="NZ_CAADHO010000006.1"/>
</dbReference>
<feature type="chain" id="PRO_5020806666" description="DUF2914 domain-containing protein" evidence="2">
    <location>
        <begin position="25"/>
        <end position="198"/>
    </location>
</feature>
<feature type="region of interest" description="Disordered" evidence="1">
    <location>
        <begin position="42"/>
        <end position="71"/>
    </location>
</feature>
<name>A0A4U8YPE2_9BACT</name>
<evidence type="ECO:0000313" key="5">
    <source>
        <dbReference type="Proteomes" id="UP000507962"/>
    </source>
</evidence>
<gene>
    <name evidence="4" type="ORF">MSL71_32250</name>
</gene>
<feature type="signal peptide" evidence="2">
    <location>
        <begin position="1"/>
        <end position="24"/>
    </location>
</feature>
<sequence length="198" mass="21322">MLKLFTPLLIAVFSLCFVGSFASAAPTLDDANPGEAIFTAQSDTTPQSTAVDADAEADVETEAVPLPPEPMTSEDLDTAADMEPAEEQNIPILVSVSEMVIATNIVEREPVETGTLFSTDTPRLFCHSRIVSPEPTTITHVWYRDGERVAEVPLTIGASASWRTWSSKAMSPALPAPWRVEILAEDGTLLAQTDFSVE</sequence>
<evidence type="ECO:0000259" key="3">
    <source>
        <dbReference type="Pfam" id="PF11141"/>
    </source>
</evidence>
<reference evidence="4 5" key="1">
    <citation type="submission" date="2019-03" db="EMBL/GenBank/DDBJ databases">
        <authorList>
            <person name="Nijsse B."/>
        </authorList>
    </citation>
    <scope>NUCLEOTIDE SEQUENCE [LARGE SCALE GENOMIC DNA]</scope>
    <source>
        <strain evidence="4">Desulfoluna butyratoxydans MSL71</strain>
    </source>
</reference>
<keyword evidence="2" id="KW-0732">Signal</keyword>
<dbReference type="Pfam" id="PF11141">
    <property type="entry name" value="DUF2914"/>
    <property type="match status" value="1"/>
</dbReference>
<organism evidence="4 5">
    <name type="scientific">Desulfoluna butyratoxydans</name>
    <dbReference type="NCBI Taxonomy" id="231438"/>
    <lineage>
        <taxon>Bacteria</taxon>
        <taxon>Pseudomonadati</taxon>
        <taxon>Thermodesulfobacteriota</taxon>
        <taxon>Desulfobacteria</taxon>
        <taxon>Desulfobacterales</taxon>
        <taxon>Desulfolunaceae</taxon>
        <taxon>Desulfoluna</taxon>
    </lineage>
</organism>
<keyword evidence="5" id="KW-1185">Reference proteome</keyword>
<proteinExistence type="predicted"/>
<feature type="domain" description="DUF2914" evidence="3">
    <location>
        <begin position="136"/>
        <end position="197"/>
    </location>
</feature>
<dbReference type="Proteomes" id="UP000507962">
    <property type="component" value="Unassembled WGS sequence"/>
</dbReference>
<evidence type="ECO:0000313" key="4">
    <source>
        <dbReference type="EMBL" id="VFQ45564.1"/>
    </source>
</evidence>
<evidence type="ECO:0000256" key="1">
    <source>
        <dbReference type="SAM" id="MobiDB-lite"/>
    </source>
</evidence>
<dbReference type="EMBL" id="CAADHO010000006">
    <property type="protein sequence ID" value="VFQ45564.1"/>
    <property type="molecule type" value="Genomic_DNA"/>
</dbReference>